<dbReference type="GO" id="GO:0006508">
    <property type="term" value="P:proteolysis"/>
    <property type="evidence" value="ECO:0007669"/>
    <property type="project" value="UniProtKB-KW"/>
</dbReference>
<dbReference type="EMBL" id="CAQQ02029556">
    <property type="status" value="NOT_ANNOTATED_CDS"/>
    <property type="molecule type" value="Genomic_DNA"/>
</dbReference>
<evidence type="ECO:0000313" key="7">
    <source>
        <dbReference type="EnsemblMetazoa" id="MESCA003800-PA"/>
    </source>
</evidence>
<dbReference type="SUPFAM" id="SSF53474">
    <property type="entry name" value="alpha/beta-Hydrolases"/>
    <property type="match status" value="1"/>
</dbReference>
<sequence length="165" mass="18642">MRDANYGEVVKRIKGKKNGFGPGKQDWGHVTVRKGAHMFYWLYYTTATPLHTRRPLAIWLQGGPGASSTGYGNFEELGPLTLELENRNWTWVKDMNVMFIDNPVGSGYSYVDAATNSWGATQRVLLTESKGVDFYDILKPVKGPNKARLFYNDFGENDEKNLGRV</sequence>
<keyword evidence="8" id="KW-1185">Reference proteome</keyword>
<dbReference type="EMBL" id="CAQQ02029558">
    <property type="status" value="NOT_ANNOTATED_CDS"/>
    <property type="molecule type" value="Genomic_DNA"/>
</dbReference>
<dbReference type="InterPro" id="IPR029058">
    <property type="entry name" value="AB_hydrolase_fold"/>
</dbReference>
<keyword evidence="5" id="KW-0378">Hydrolase</keyword>
<evidence type="ECO:0000256" key="3">
    <source>
        <dbReference type="ARBA" id="ARBA00022670"/>
    </source>
</evidence>
<accession>T1GJZ0</accession>
<reference evidence="7" key="2">
    <citation type="submission" date="2015-06" db="UniProtKB">
        <authorList>
            <consortium name="EnsemblMetazoa"/>
        </authorList>
    </citation>
    <scope>IDENTIFICATION</scope>
</reference>
<dbReference type="InterPro" id="IPR001563">
    <property type="entry name" value="Peptidase_S10"/>
</dbReference>
<dbReference type="Pfam" id="PF00450">
    <property type="entry name" value="Peptidase_S10"/>
    <property type="match status" value="1"/>
</dbReference>
<keyword evidence="2" id="KW-0121">Carboxypeptidase</keyword>
<keyword evidence="6" id="KW-0325">Glycoprotein</keyword>
<protein>
    <recommendedName>
        <fullName evidence="9">Carboxypeptidase</fullName>
    </recommendedName>
</protein>
<evidence type="ECO:0000256" key="4">
    <source>
        <dbReference type="ARBA" id="ARBA00022729"/>
    </source>
</evidence>
<evidence type="ECO:0000313" key="8">
    <source>
        <dbReference type="Proteomes" id="UP000015102"/>
    </source>
</evidence>
<evidence type="ECO:0000256" key="1">
    <source>
        <dbReference type="ARBA" id="ARBA00009431"/>
    </source>
</evidence>
<dbReference type="PANTHER" id="PTHR11802">
    <property type="entry name" value="SERINE PROTEASE FAMILY S10 SERINE CARBOXYPEPTIDASE"/>
    <property type="match status" value="1"/>
</dbReference>
<evidence type="ECO:0000256" key="2">
    <source>
        <dbReference type="ARBA" id="ARBA00022645"/>
    </source>
</evidence>
<keyword evidence="3" id="KW-0645">Protease</keyword>
<name>T1GJZ0_MEGSC</name>
<dbReference type="GO" id="GO:0004185">
    <property type="term" value="F:serine-type carboxypeptidase activity"/>
    <property type="evidence" value="ECO:0007669"/>
    <property type="project" value="InterPro"/>
</dbReference>
<organism evidence="7 8">
    <name type="scientific">Megaselia scalaris</name>
    <name type="common">Humpbacked fly</name>
    <name type="synonym">Phora scalaris</name>
    <dbReference type="NCBI Taxonomy" id="36166"/>
    <lineage>
        <taxon>Eukaryota</taxon>
        <taxon>Metazoa</taxon>
        <taxon>Ecdysozoa</taxon>
        <taxon>Arthropoda</taxon>
        <taxon>Hexapoda</taxon>
        <taxon>Insecta</taxon>
        <taxon>Pterygota</taxon>
        <taxon>Neoptera</taxon>
        <taxon>Endopterygota</taxon>
        <taxon>Diptera</taxon>
        <taxon>Brachycera</taxon>
        <taxon>Muscomorpha</taxon>
        <taxon>Platypezoidea</taxon>
        <taxon>Phoridae</taxon>
        <taxon>Megaseliini</taxon>
        <taxon>Megaselia</taxon>
    </lineage>
</organism>
<evidence type="ECO:0000256" key="6">
    <source>
        <dbReference type="ARBA" id="ARBA00023180"/>
    </source>
</evidence>
<evidence type="ECO:0000256" key="5">
    <source>
        <dbReference type="ARBA" id="ARBA00022801"/>
    </source>
</evidence>
<dbReference type="EMBL" id="CAQQ02029557">
    <property type="status" value="NOT_ANNOTATED_CDS"/>
    <property type="molecule type" value="Genomic_DNA"/>
</dbReference>
<evidence type="ECO:0008006" key="9">
    <source>
        <dbReference type="Google" id="ProtNLM"/>
    </source>
</evidence>
<dbReference type="Gene3D" id="3.40.50.1820">
    <property type="entry name" value="alpha/beta hydrolase"/>
    <property type="match status" value="1"/>
</dbReference>
<keyword evidence="4" id="KW-0732">Signal</keyword>
<dbReference type="AlphaFoldDB" id="T1GJZ0"/>
<proteinExistence type="inferred from homology"/>
<dbReference type="EnsemblMetazoa" id="MESCA003800-RA">
    <property type="protein sequence ID" value="MESCA003800-PA"/>
    <property type="gene ID" value="MESCA003800"/>
</dbReference>
<comment type="similarity">
    <text evidence="1">Belongs to the peptidase S10 family.</text>
</comment>
<dbReference type="HOGENOM" id="CLU_1612715_0_0_1"/>
<dbReference type="Proteomes" id="UP000015102">
    <property type="component" value="Unassembled WGS sequence"/>
</dbReference>
<dbReference type="PANTHER" id="PTHR11802:SF3">
    <property type="entry name" value="RETINOID-INDUCIBLE SERINE CARBOXYPEPTIDASE"/>
    <property type="match status" value="1"/>
</dbReference>
<dbReference type="STRING" id="36166.T1GJZ0"/>
<reference evidence="8" key="1">
    <citation type="submission" date="2013-02" db="EMBL/GenBank/DDBJ databases">
        <authorList>
            <person name="Hughes D."/>
        </authorList>
    </citation>
    <scope>NUCLEOTIDE SEQUENCE</scope>
    <source>
        <strain>Durham</strain>
        <strain evidence="8">NC isolate 2 -- Noor lab</strain>
    </source>
</reference>